<protein>
    <submittedName>
        <fullName evidence="3">Uncharacterized protein</fullName>
    </submittedName>
</protein>
<dbReference type="EMBL" id="WTXG01000028">
    <property type="protein sequence ID" value="KAI0298459.1"/>
    <property type="molecule type" value="Genomic_DNA"/>
</dbReference>
<evidence type="ECO:0000256" key="1">
    <source>
        <dbReference type="SAM" id="MobiDB-lite"/>
    </source>
</evidence>
<sequence>MVNFHDPGVIAQDAWAVVKLWHAVDGLFIWEFFTTLDYEWSVIVGRRPYRWTIWVYSLTRLSTLVAVVLNMLGFDSKTPLNCQVWAVFELIFAYLAFGAASLLIVLRINRIAVAIAAGAWLTNIGFLIHGITQIRSTWVPVQNVCGVLNIQSSKNNIIATLVTDIVLLITMLVGLLRIRRRGGSLLGLGRLLWKQGLIWLLVATAAEVTPTVFIALNLNDPLNLMFQTPSLITMSIAATRMYRSLADFGSPDISNDSTQKSGRSTSDSKPVPPAPIPLNRMEVAVHTAYEEYPTGRRDHRHHQQHHLPLSNHYGTYINTDDHINDKTRNLSIDDDLESGRSSRG</sequence>
<feature type="transmembrane region" description="Helical" evidence="2">
    <location>
        <begin position="53"/>
        <end position="72"/>
    </location>
</feature>
<name>A0AAD4M1N0_9AGAM</name>
<feature type="transmembrane region" description="Helical" evidence="2">
    <location>
        <begin position="157"/>
        <end position="176"/>
    </location>
</feature>
<proteinExistence type="predicted"/>
<reference evidence="3" key="1">
    <citation type="journal article" date="2022" name="New Phytol.">
        <title>Evolutionary transition to the ectomycorrhizal habit in the genomes of a hyperdiverse lineage of mushroom-forming fungi.</title>
        <authorList>
            <person name="Looney B."/>
            <person name="Miyauchi S."/>
            <person name="Morin E."/>
            <person name="Drula E."/>
            <person name="Courty P.E."/>
            <person name="Kohler A."/>
            <person name="Kuo A."/>
            <person name="LaButti K."/>
            <person name="Pangilinan J."/>
            <person name="Lipzen A."/>
            <person name="Riley R."/>
            <person name="Andreopoulos W."/>
            <person name="He G."/>
            <person name="Johnson J."/>
            <person name="Nolan M."/>
            <person name="Tritt A."/>
            <person name="Barry K.W."/>
            <person name="Grigoriev I.V."/>
            <person name="Nagy L.G."/>
            <person name="Hibbett D."/>
            <person name="Henrissat B."/>
            <person name="Matheny P.B."/>
            <person name="Labbe J."/>
            <person name="Martin F.M."/>
        </authorList>
    </citation>
    <scope>NUCLEOTIDE SEQUENCE</scope>
    <source>
        <strain evidence="3">BPL690</strain>
    </source>
</reference>
<dbReference type="Proteomes" id="UP001203297">
    <property type="component" value="Unassembled WGS sequence"/>
</dbReference>
<dbReference type="AlphaFoldDB" id="A0AAD4M1N0"/>
<feature type="transmembrane region" description="Helical" evidence="2">
    <location>
        <begin position="197"/>
        <end position="218"/>
    </location>
</feature>
<feature type="compositionally biased region" description="Polar residues" evidence="1">
    <location>
        <begin position="252"/>
        <end position="268"/>
    </location>
</feature>
<keyword evidence="2" id="KW-0812">Transmembrane</keyword>
<feature type="transmembrane region" description="Helical" evidence="2">
    <location>
        <begin position="111"/>
        <end position="131"/>
    </location>
</feature>
<evidence type="ECO:0000256" key="2">
    <source>
        <dbReference type="SAM" id="Phobius"/>
    </source>
</evidence>
<feature type="transmembrane region" description="Helical" evidence="2">
    <location>
        <begin position="84"/>
        <end position="104"/>
    </location>
</feature>
<keyword evidence="4" id="KW-1185">Reference proteome</keyword>
<keyword evidence="2" id="KW-0472">Membrane</keyword>
<comment type="caution">
    <text evidence="3">The sequence shown here is derived from an EMBL/GenBank/DDBJ whole genome shotgun (WGS) entry which is preliminary data.</text>
</comment>
<feature type="region of interest" description="Disordered" evidence="1">
    <location>
        <begin position="252"/>
        <end position="279"/>
    </location>
</feature>
<organism evidence="3 4">
    <name type="scientific">Multifurca ochricompacta</name>
    <dbReference type="NCBI Taxonomy" id="376703"/>
    <lineage>
        <taxon>Eukaryota</taxon>
        <taxon>Fungi</taxon>
        <taxon>Dikarya</taxon>
        <taxon>Basidiomycota</taxon>
        <taxon>Agaricomycotina</taxon>
        <taxon>Agaricomycetes</taxon>
        <taxon>Russulales</taxon>
        <taxon>Russulaceae</taxon>
        <taxon>Multifurca</taxon>
    </lineage>
</organism>
<gene>
    <name evidence="3" type="ORF">B0F90DRAFT_1669045</name>
</gene>
<accession>A0AAD4M1N0</accession>
<evidence type="ECO:0000313" key="3">
    <source>
        <dbReference type="EMBL" id="KAI0298459.1"/>
    </source>
</evidence>
<evidence type="ECO:0000313" key="4">
    <source>
        <dbReference type="Proteomes" id="UP001203297"/>
    </source>
</evidence>
<keyword evidence="2" id="KW-1133">Transmembrane helix</keyword>